<evidence type="ECO:0000256" key="1">
    <source>
        <dbReference type="SAM" id="Phobius"/>
    </source>
</evidence>
<keyword evidence="4" id="KW-1185">Reference proteome</keyword>
<protein>
    <submittedName>
        <fullName evidence="2">Uncharacterized protein</fullName>
    </submittedName>
</protein>
<reference evidence="3" key="3">
    <citation type="submission" date="2018-08" db="EMBL/GenBank/DDBJ databases">
        <title>Leveraging single-cell genomics to expand the Fungal Tree of Life.</title>
        <authorList>
            <consortium name="DOE Joint Genome Institute"/>
            <person name="Ahrendt S.R."/>
            <person name="Quandt C.A."/>
            <person name="Ciobanu D."/>
            <person name="Clum A."/>
            <person name="Salamov A."/>
            <person name="Andreopoulos B."/>
            <person name="Cheng J.-F."/>
            <person name="Woyke T."/>
            <person name="Pelin A."/>
            <person name="Henrissat B."/>
            <person name="Reynolds N."/>
            <person name="Benny G.L."/>
            <person name="Smith M.E."/>
            <person name="James T.Y."/>
            <person name="Grigoriev I.V."/>
        </authorList>
    </citation>
    <scope>NUCLEOTIDE SEQUENCE</scope>
    <source>
        <strain evidence="3">CSF55</strain>
    </source>
</reference>
<organism evidence="2 4">
    <name type="scientific">Rozella allomycis (strain CSF55)</name>
    <dbReference type="NCBI Taxonomy" id="988480"/>
    <lineage>
        <taxon>Eukaryota</taxon>
        <taxon>Fungi</taxon>
        <taxon>Fungi incertae sedis</taxon>
        <taxon>Cryptomycota</taxon>
        <taxon>Cryptomycota incertae sedis</taxon>
        <taxon>Rozella</taxon>
    </lineage>
</organism>
<feature type="transmembrane region" description="Helical" evidence="1">
    <location>
        <begin position="6"/>
        <end position="27"/>
    </location>
</feature>
<reference evidence="5" key="2">
    <citation type="journal article" date="2018" name="Nat. Microbiol.">
        <title>Leveraging single-cell genomics to expand the fungal tree of life.</title>
        <authorList>
            <person name="Ahrendt S.R."/>
            <person name="Quandt C.A."/>
            <person name="Ciobanu D."/>
            <person name="Clum A."/>
            <person name="Salamov A."/>
            <person name="Andreopoulos B."/>
            <person name="Cheng J.F."/>
            <person name="Woyke T."/>
            <person name="Pelin A."/>
            <person name="Henrissat B."/>
            <person name="Reynolds N.K."/>
            <person name="Benny G.L."/>
            <person name="Smith M.E."/>
            <person name="James T.Y."/>
            <person name="Grigoriev I.V."/>
        </authorList>
    </citation>
    <scope>NUCLEOTIDE SEQUENCE [LARGE SCALE GENOMIC DNA]</scope>
    <source>
        <strain evidence="5">CSF55</strain>
    </source>
</reference>
<proteinExistence type="predicted"/>
<sequence>MQAITGFGTGVLFASSAVTFLSMYRVLKINSLSYRLDNVKGVLDECLSINDHREIQWKRDDYMIETYDDGGFPKLWNSFIKAVADFMI</sequence>
<dbReference type="AlphaFoldDB" id="A0A075ATT7"/>
<dbReference type="EMBL" id="KE561047">
    <property type="protein sequence ID" value="EPZ33668.1"/>
    <property type="molecule type" value="Genomic_DNA"/>
</dbReference>
<reference evidence="2 4" key="1">
    <citation type="journal article" date="2013" name="Curr. Biol.">
        <title>Shared signatures of parasitism and phylogenomics unite Cryptomycota and microsporidia.</title>
        <authorList>
            <person name="James T.Y."/>
            <person name="Pelin A."/>
            <person name="Bonen L."/>
            <person name="Ahrendt S."/>
            <person name="Sain D."/>
            <person name="Corradi N."/>
            <person name="Stajich J.E."/>
        </authorList>
    </citation>
    <scope>NUCLEOTIDE SEQUENCE [LARGE SCALE GENOMIC DNA]</scope>
    <source>
        <strain evidence="2 4">CSF55</strain>
        <strain evidence="2 4">CSF55</strain>
    </source>
</reference>
<evidence type="ECO:0000313" key="2">
    <source>
        <dbReference type="EMBL" id="EPZ33668.1"/>
    </source>
</evidence>
<dbReference type="Proteomes" id="UP000281549">
    <property type="component" value="Unassembled WGS sequence"/>
</dbReference>
<dbReference type="Proteomes" id="UP000030755">
    <property type="component" value="Unassembled WGS sequence"/>
</dbReference>
<keyword evidence="1" id="KW-0472">Membrane</keyword>
<accession>A0A075ATT7</accession>
<name>A0A075ATT7_ROZAC</name>
<gene>
    <name evidence="2" type="ORF">O9G_000443</name>
    <name evidence="3" type="ORF">ROZALSC1DRAFT_28070</name>
</gene>
<keyword evidence="1" id="KW-0812">Transmembrane</keyword>
<evidence type="ECO:0000313" key="3">
    <source>
        <dbReference type="EMBL" id="RKP20444.1"/>
    </source>
</evidence>
<keyword evidence="1" id="KW-1133">Transmembrane helix</keyword>
<evidence type="ECO:0000313" key="4">
    <source>
        <dbReference type="Proteomes" id="UP000030755"/>
    </source>
</evidence>
<evidence type="ECO:0000313" key="5">
    <source>
        <dbReference type="Proteomes" id="UP000281549"/>
    </source>
</evidence>
<dbReference type="EMBL" id="ML005063">
    <property type="protein sequence ID" value="RKP20444.1"/>
    <property type="molecule type" value="Genomic_DNA"/>
</dbReference>
<dbReference type="HOGENOM" id="CLU_2470366_0_0_1"/>